<dbReference type="InParanoid" id="C4QXL2"/>
<dbReference type="Gene3D" id="1.10.246.20">
    <property type="entry name" value="Coactivator CBP, KIX domain"/>
    <property type="match status" value="1"/>
</dbReference>
<accession>C4QXL2</accession>
<feature type="region of interest" description="Disordered" evidence="6">
    <location>
        <begin position="109"/>
        <end position="149"/>
    </location>
</feature>
<keyword evidence="9" id="KW-1185">Reference proteome</keyword>
<comment type="similarity">
    <text evidence="2">Belongs to the Mediator complex subunit 15 family.</text>
</comment>
<proteinExistence type="inferred from homology"/>
<organism evidence="8 9">
    <name type="scientific">Komagataella phaffii (strain GS115 / ATCC 20864)</name>
    <name type="common">Yeast</name>
    <name type="synonym">Pichia pastoris</name>
    <dbReference type="NCBI Taxonomy" id="644223"/>
    <lineage>
        <taxon>Eukaryota</taxon>
        <taxon>Fungi</taxon>
        <taxon>Dikarya</taxon>
        <taxon>Ascomycota</taxon>
        <taxon>Saccharomycotina</taxon>
        <taxon>Pichiomycetes</taxon>
        <taxon>Pichiales</taxon>
        <taxon>Pichiaceae</taxon>
        <taxon>Komagataella</taxon>
    </lineage>
</organism>
<feature type="compositionally biased region" description="Low complexity" evidence="6">
    <location>
        <begin position="354"/>
        <end position="371"/>
    </location>
</feature>
<feature type="compositionally biased region" description="Low complexity" evidence="6">
    <location>
        <begin position="253"/>
        <end position="293"/>
    </location>
</feature>
<evidence type="ECO:0000256" key="2">
    <source>
        <dbReference type="ARBA" id="ARBA00009807"/>
    </source>
</evidence>
<keyword evidence="4" id="KW-0539">Nucleus</keyword>
<dbReference type="GO" id="GO:0016592">
    <property type="term" value="C:mediator complex"/>
    <property type="evidence" value="ECO:0007669"/>
    <property type="project" value="InterPro"/>
</dbReference>
<feature type="compositionally biased region" description="Low complexity" evidence="6">
    <location>
        <begin position="409"/>
        <end position="419"/>
    </location>
</feature>
<dbReference type="Proteomes" id="UP000000314">
    <property type="component" value="Chromosome 1"/>
</dbReference>
<protein>
    <recommendedName>
        <fullName evidence="3">Mediator of RNA polymerase II transcription subunit 15</fullName>
    </recommendedName>
</protein>
<feature type="compositionally biased region" description="Low complexity" evidence="6">
    <location>
        <begin position="746"/>
        <end position="775"/>
    </location>
</feature>
<keyword evidence="5" id="KW-0175">Coiled coil</keyword>
<feature type="compositionally biased region" description="Low complexity" evidence="6">
    <location>
        <begin position="109"/>
        <end position="148"/>
    </location>
</feature>
<dbReference type="EMBL" id="FN392319">
    <property type="protein sequence ID" value="CAY67985.1"/>
    <property type="molecule type" value="Genomic_DNA"/>
</dbReference>
<dbReference type="InterPro" id="IPR036529">
    <property type="entry name" value="KIX_dom_sf"/>
</dbReference>
<feature type="region of interest" description="Disordered" evidence="6">
    <location>
        <begin position="652"/>
        <end position="677"/>
    </location>
</feature>
<dbReference type="GeneID" id="8197139"/>
<name>C4QXL2_KOMPG</name>
<feature type="compositionally biased region" description="Low complexity" evidence="6">
    <location>
        <begin position="721"/>
        <end position="736"/>
    </location>
</feature>
<dbReference type="AlphaFoldDB" id="C4QXL2"/>
<evidence type="ECO:0000259" key="7">
    <source>
        <dbReference type="Pfam" id="PF16987"/>
    </source>
</evidence>
<dbReference type="Pfam" id="PF16987">
    <property type="entry name" value="KIX_2"/>
    <property type="match status" value="1"/>
</dbReference>
<dbReference type="InterPro" id="IPR008626">
    <property type="entry name" value="Mediator_Med15_fun"/>
</dbReference>
<feature type="coiled-coil region" evidence="5">
    <location>
        <begin position="554"/>
        <end position="588"/>
    </location>
</feature>
<feature type="compositionally biased region" description="Low complexity" evidence="6">
    <location>
        <begin position="593"/>
        <end position="603"/>
    </location>
</feature>
<evidence type="ECO:0000256" key="5">
    <source>
        <dbReference type="SAM" id="Coils"/>
    </source>
</evidence>
<evidence type="ECO:0000313" key="9">
    <source>
        <dbReference type="Proteomes" id="UP000000314"/>
    </source>
</evidence>
<feature type="compositionally biased region" description="Basic and acidic residues" evidence="6">
    <location>
        <begin position="974"/>
        <end position="993"/>
    </location>
</feature>
<evidence type="ECO:0000256" key="6">
    <source>
        <dbReference type="SAM" id="MobiDB-lite"/>
    </source>
</evidence>
<dbReference type="RefSeq" id="XP_002490266.1">
    <property type="nucleotide sequence ID" value="XM_002490221.1"/>
</dbReference>
<dbReference type="GO" id="GO:0006357">
    <property type="term" value="P:regulation of transcription by RNA polymerase II"/>
    <property type="evidence" value="ECO:0007669"/>
    <property type="project" value="InterPro"/>
</dbReference>
<dbReference type="FunCoup" id="C4QXL2">
    <property type="interactions" value="223"/>
</dbReference>
<evidence type="ECO:0000256" key="3">
    <source>
        <dbReference type="ARBA" id="ARBA00019613"/>
    </source>
</evidence>
<dbReference type="GO" id="GO:0003712">
    <property type="term" value="F:transcription coregulator activity"/>
    <property type="evidence" value="ECO:0007669"/>
    <property type="project" value="InterPro"/>
</dbReference>
<dbReference type="InterPro" id="IPR033789">
    <property type="entry name" value="Gal11_coact"/>
</dbReference>
<dbReference type="Pfam" id="PF05397">
    <property type="entry name" value="Med15_fungi"/>
    <property type="match status" value="1"/>
</dbReference>
<dbReference type="eggNOG" id="ENOG502QVXD">
    <property type="taxonomic scope" value="Eukaryota"/>
</dbReference>
<feature type="region of interest" description="Disordered" evidence="6">
    <location>
        <begin position="353"/>
        <end position="373"/>
    </location>
</feature>
<dbReference type="OMA" id="YEQSKNM"/>
<feature type="domain" description="Mediator complex subunit 15 KIX" evidence="7">
    <location>
        <begin position="7"/>
        <end position="84"/>
    </location>
</feature>
<feature type="region of interest" description="Disordered" evidence="6">
    <location>
        <begin position="214"/>
        <end position="293"/>
    </location>
</feature>
<dbReference type="InterPro" id="IPR036546">
    <property type="entry name" value="MED15_KIX"/>
</dbReference>
<comment type="subcellular location">
    <subcellularLocation>
        <location evidence="1">Nucleus</location>
    </subcellularLocation>
</comment>
<evidence type="ECO:0000313" key="8">
    <source>
        <dbReference type="EMBL" id="CAY67985.1"/>
    </source>
</evidence>
<dbReference type="HOGENOM" id="CLU_280756_0_0_1"/>
<feature type="region of interest" description="Disordered" evidence="6">
    <location>
        <begin position="965"/>
        <end position="993"/>
    </location>
</feature>
<feature type="compositionally biased region" description="Low complexity" evidence="6">
    <location>
        <begin position="434"/>
        <end position="446"/>
    </location>
</feature>
<dbReference type="SMR" id="C4QXL2"/>
<gene>
    <name evidence="8" type="ordered locus">PAS_chr1-4_0155</name>
</gene>
<dbReference type="KEGG" id="ppa:PAS_chr1-4_0155"/>
<dbReference type="CDD" id="cd12191">
    <property type="entry name" value="gal11_coact"/>
    <property type="match status" value="1"/>
</dbReference>
<dbReference type="OrthoDB" id="3981174at2759"/>
<dbReference type="STRING" id="644223.C4QXL2"/>
<feature type="region of interest" description="Disordered" evidence="6">
    <location>
        <begin position="593"/>
        <end position="614"/>
    </location>
</feature>
<feature type="compositionally biased region" description="Low complexity" evidence="6">
    <location>
        <begin position="221"/>
        <end position="240"/>
    </location>
</feature>
<feature type="region of interest" description="Disordered" evidence="6">
    <location>
        <begin position="689"/>
        <end position="799"/>
    </location>
</feature>
<feature type="compositionally biased region" description="Low complexity" evidence="6">
    <location>
        <begin position="689"/>
        <end position="714"/>
    </location>
</feature>
<evidence type="ECO:0000256" key="4">
    <source>
        <dbReference type="ARBA" id="ARBA00023242"/>
    </source>
</evidence>
<feature type="compositionally biased region" description="Polar residues" evidence="6">
    <location>
        <begin position="605"/>
        <end position="614"/>
    </location>
</feature>
<evidence type="ECO:0000256" key="1">
    <source>
        <dbReference type="ARBA" id="ARBA00004123"/>
    </source>
</evidence>
<dbReference type="SUPFAM" id="SSF47040">
    <property type="entry name" value="Kix domain of CBP (creb binding protein)"/>
    <property type="match status" value="1"/>
</dbReference>
<reference evidence="8 9" key="1">
    <citation type="journal article" date="2009" name="Nat. Biotechnol.">
        <title>Genome sequence of the recombinant protein production host Pichia pastoris.</title>
        <authorList>
            <person name="De Schutter K."/>
            <person name="Lin Y.C."/>
            <person name="Tiels P."/>
            <person name="Van Hecke A."/>
            <person name="Glinka S."/>
            <person name="Weber-Lehmann J."/>
            <person name="Rouze P."/>
            <person name="Van de Peer Y."/>
            <person name="Callewaert N."/>
        </authorList>
    </citation>
    <scope>NUCLEOTIDE SEQUENCE [LARGE SCALE GENOMIC DNA]</scope>
    <source>
        <strain evidence="9">GS115 / ATCC 20864</strain>
    </source>
</reference>
<sequence>MNGLPQQPWHSELNPKERQGFINIIVQSVFQIQGNNSFNNAKTKQLAEDFEKWAFSNARSKKEYVDMLRNKVSSIKQAAVNGRSSMAANAPDPAATLNGMQSMGQQNIPVQPQMQQHQQQNQYMKNNQQQQPQQQQQQQQPQRPMMNNFSNDQRVNLKTAPIPEALLKRIPGLPVGVNTWAQITQMLQNGQINPQLMNTIKQVYTVHSQLLQARSHQDAMQKPPQQPQVQTQPQTQPQPQRDQMFMQQNRMANNQQHIQQQAQNPQFNSKLVQGQQQQQPQQPPQQSATQQPQLQITQEMLREGTTQALNLIERLKQTGDLPQTLAPAQQQSFIKTFIQRHYLPRVLQNKNATANPSSQQANNQNSVPQAVPGFPGQSVPLQQAQKFVNTSPLMNQTLPTTFNNARPMQKPQQQKQPQQSVPSNSMFGALPNAQQPVPNMHQQQQKQPIKLLPGIQATEEDWTNLRKVYAEALQLPIKLKNVTNEITPDQKRAVLDQAKTMIQLSITTENLIPNFFIATKNVEGTRRLIQIKFMLKEVLESLKRNEYLATPNILQRVQTQIHKYITYLKELQQRKFQQLQNVQSLQQQQQQQQQTSNLQQVPQMGQGNKQLPNNMLYTSQTNPDSLMGGSNANNMFSGLGIQDPSLNNTAAFSQQQRVTPASGQQLNSSPLMQTPMLNQNSLMPNQIQQFPPQQQQHRQQQRALPQQRLAQQVQTSPNAKPQQYMQQLPNNMPQPQHSQQPYQASLEQQVPQQMLQQPQQRQQLQQQVPIQQVQQAKRKVKSSVSGPSTGAPGKQAKVQGNRMAATNAAAKSSPVVMATPSSVQSPENLVATKEQNEIQAKEEAESAAINTSRMRIKELGLDDPASYFLCMLSRSLDLKDEETQLLDSKESNSVKKDTISQKGITPSAILQTPLSFIKTPGSSRPLDSPSTSKNANEWSSKVTPAAINAVFRDVSAISKTLSFGMLPTPPEENEVLKRSSDADEEPSKKAKLENKLQNSLWDFDYAEELFATDHLSP</sequence>
<feature type="region of interest" description="Disordered" evidence="6">
    <location>
        <begin position="399"/>
        <end position="446"/>
    </location>
</feature>